<dbReference type="SUPFAM" id="SSF141868">
    <property type="entry name" value="EAL domain-like"/>
    <property type="match status" value="1"/>
</dbReference>
<dbReference type="Pfam" id="PF00563">
    <property type="entry name" value="EAL"/>
    <property type="match status" value="1"/>
</dbReference>
<reference evidence="2 3" key="1">
    <citation type="submission" date="2016-10" db="EMBL/GenBank/DDBJ databases">
        <authorList>
            <person name="de Groot N.N."/>
        </authorList>
    </citation>
    <scope>NUCLEOTIDE SEQUENCE [LARGE SCALE GENOMIC DNA]</scope>
    <source>
        <strain evidence="2 3">CGMCC 1.7659</strain>
    </source>
</reference>
<dbReference type="RefSeq" id="WP_175497879.1">
    <property type="nucleotide sequence ID" value="NZ_FOVF01000003.1"/>
</dbReference>
<dbReference type="Proteomes" id="UP000198575">
    <property type="component" value="Unassembled WGS sequence"/>
</dbReference>
<dbReference type="InterPro" id="IPR035919">
    <property type="entry name" value="EAL_sf"/>
</dbReference>
<name>A0A1I4VT76_9GAMM</name>
<dbReference type="SUPFAM" id="SSF55073">
    <property type="entry name" value="Nucleotide cyclase"/>
    <property type="match status" value="1"/>
</dbReference>
<proteinExistence type="predicted"/>
<dbReference type="PROSITE" id="PS50883">
    <property type="entry name" value="EAL"/>
    <property type="match status" value="1"/>
</dbReference>
<evidence type="ECO:0000313" key="2">
    <source>
        <dbReference type="EMBL" id="SFN04372.1"/>
    </source>
</evidence>
<dbReference type="EMBL" id="FOVF01000003">
    <property type="protein sequence ID" value="SFN04372.1"/>
    <property type="molecule type" value="Genomic_DNA"/>
</dbReference>
<sequence length="535" mass="58665">MRTESAQPQLAEDAERSDLPLRMAVDMRKRNVILLVPPAEKLPEGWQLPWVNAGWLVTNCGSSERIPAALHGPGASALVVSPWAEIGKPSLSGSVARGLTQLHEALGPANDARPGPPKVRGGMVRRAVFLSHLAAVAGSAADGCCALMAVQVDQAPKLNAQLSRIAVIDLEERICARIASVLEKQDVTTIWLEFGFGVLVHRETSEEIWELADRLRASVADEPFAINDEAMSLSVSVGLALSPSENRDDVGQQWFASAHAAQGIACRHGGNRCEGLLTRDFEPMPAERVLIIREWVEEAKTGGNVMIEYQPLMPLHSAAAEIYSVHAKLRDYRAPLGGVYRDEYLRLAREAGAMVMIDRMSLFHAFETLEQEHARGRGTQVIVPIELDTLKDIPWRWFEAELRRRQHLLGRLIVELMAGPVLLDKDSVKRIVRLRHYGVRIGLSDTGETLDEVATWSKLPADFLRLRHAVAASVSADEFRAAVAPWKSKGRSLIVDAVEETRAVALLGSLGVDHLRGHALGAIGPRLDHDFSVSI</sequence>
<dbReference type="GO" id="GO:0071111">
    <property type="term" value="F:cyclic-guanylate-specific phosphodiesterase activity"/>
    <property type="evidence" value="ECO:0007669"/>
    <property type="project" value="InterPro"/>
</dbReference>
<dbReference type="InterPro" id="IPR043128">
    <property type="entry name" value="Rev_trsase/Diguanyl_cyclase"/>
</dbReference>
<protein>
    <submittedName>
        <fullName evidence="2">EAL domain, c-di-GMP-specific phosphodiesterase class I (Or its enzymatically inactive variant)</fullName>
    </submittedName>
</protein>
<organism evidence="2 3">
    <name type="scientific">Dokdonella immobilis</name>
    <dbReference type="NCBI Taxonomy" id="578942"/>
    <lineage>
        <taxon>Bacteria</taxon>
        <taxon>Pseudomonadati</taxon>
        <taxon>Pseudomonadota</taxon>
        <taxon>Gammaproteobacteria</taxon>
        <taxon>Lysobacterales</taxon>
        <taxon>Rhodanobacteraceae</taxon>
        <taxon>Dokdonella</taxon>
    </lineage>
</organism>
<feature type="domain" description="EAL" evidence="1">
    <location>
        <begin position="289"/>
        <end position="535"/>
    </location>
</feature>
<gene>
    <name evidence="2" type="ORF">SAMN05216289_10322</name>
</gene>
<dbReference type="Gene3D" id="3.20.20.450">
    <property type="entry name" value="EAL domain"/>
    <property type="match status" value="1"/>
</dbReference>
<keyword evidence="3" id="KW-1185">Reference proteome</keyword>
<evidence type="ECO:0000313" key="3">
    <source>
        <dbReference type="Proteomes" id="UP000198575"/>
    </source>
</evidence>
<dbReference type="SMART" id="SM00052">
    <property type="entry name" value="EAL"/>
    <property type="match status" value="1"/>
</dbReference>
<evidence type="ECO:0000259" key="1">
    <source>
        <dbReference type="PROSITE" id="PS50883"/>
    </source>
</evidence>
<dbReference type="PANTHER" id="PTHR33121">
    <property type="entry name" value="CYCLIC DI-GMP PHOSPHODIESTERASE PDEF"/>
    <property type="match status" value="1"/>
</dbReference>
<dbReference type="InterPro" id="IPR050706">
    <property type="entry name" value="Cyclic-di-GMP_PDE-like"/>
</dbReference>
<dbReference type="Gene3D" id="3.30.70.270">
    <property type="match status" value="1"/>
</dbReference>
<dbReference type="InterPro" id="IPR001633">
    <property type="entry name" value="EAL_dom"/>
</dbReference>
<dbReference type="STRING" id="578942.SAMN05216289_10322"/>
<dbReference type="PANTHER" id="PTHR33121:SF79">
    <property type="entry name" value="CYCLIC DI-GMP PHOSPHODIESTERASE PDED-RELATED"/>
    <property type="match status" value="1"/>
</dbReference>
<dbReference type="InterPro" id="IPR029787">
    <property type="entry name" value="Nucleotide_cyclase"/>
</dbReference>
<dbReference type="AlphaFoldDB" id="A0A1I4VT76"/>
<accession>A0A1I4VT76</accession>